<dbReference type="OrthoDB" id="6431331at2759"/>
<dbReference type="GO" id="GO:0016787">
    <property type="term" value="F:hydrolase activity"/>
    <property type="evidence" value="ECO:0007669"/>
    <property type="project" value="UniProtKB-KW"/>
</dbReference>
<evidence type="ECO:0000259" key="1">
    <source>
        <dbReference type="Pfam" id="PF00561"/>
    </source>
</evidence>
<keyword evidence="2" id="KW-0378">Hydrolase</keyword>
<dbReference type="InterPro" id="IPR000639">
    <property type="entry name" value="Epox_hydrolase-like"/>
</dbReference>
<feature type="domain" description="AB hydrolase-1" evidence="1">
    <location>
        <begin position="47"/>
        <end position="162"/>
    </location>
</feature>
<dbReference type="PANTHER" id="PTHR43139:SF61">
    <property type="entry name" value="ALPHA_BETA-HYDROLASES SUPERFAMILY PROTEIN"/>
    <property type="match status" value="1"/>
</dbReference>
<dbReference type="PANTHER" id="PTHR43139">
    <property type="entry name" value="SI:DKEY-122A22.2"/>
    <property type="match status" value="1"/>
</dbReference>
<dbReference type="PRINTS" id="PR00412">
    <property type="entry name" value="EPOXHYDRLASE"/>
</dbReference>
<dbReference type="Proteomes" id="UP000036987">
    <property type="component" value="Unassembled WGS sequence"/>
</dbReference>
<dbReference type="STRING" id="29655.A0A0K9NXB1"/>
<dbReference type="Gene3D" id="3.40.50.1820">
    <property type="entry name" value="alpha/beta hydrolase"/>
    <property type="match status" value="1"/>
</dbReference>
<dbReference type="Pfam" id="PF00561">
    <property type="entry name" value="Abhydrolase_1"/>
    <property type="match status" value="1"/>
</dbReference>
<dbReference type="InterPro" id="IPR029058">
    <property type="entry name" value="AB_hydrolase_fold"/>
</dbReference>
<gene>
    <name evidence="2" type="ORF">ZOSMA_53G01050</name>
</gene>
<proteinExistence type="predicted"/>
<name>A0A0K9NXB1_ZOSMR</name>
<dbReference type="OMA" id="AHKKLWF"/>
<evidence type="ECO:0000313" key="2">
    <source>
        <dbReference type="EMBL" id="KMZ61313.1"/>
    </source>
</evidence>
<dbReference type="InterPro" id="IPR000073">
    <property type="entry name" value="AB_hydrolase_1"/>
</dbReference>
<organism evidence="2 3">
    <name type="scientific">Zostera marina</name>
    <name type="common">Eelgrass</name>
    <dbReference type="NCBI Taxonomy" id="29655"/>
    <lineage>
        <taxon>Eukaryota</taxon>
        <taxon>Viridiplantae</taxon>
        <taxon>Streptophyta</taxon>
        <taxon>Embryophyta</taxon>
        <taxon>Tracheophyta</taxon>
        <taxon>Spermatophyta</taxon>
        <taxon>Magnoliopsida</taxon>
        <taxon>Liliopsida</taxon>
        <taxon>Zosteraceae</taxon>
        <taxon>Zostera</taxon>
    </lineage>
</organism>
<dbReference type="EMBL" id="LFYR01001508">
    <property type="protein sequence ID" value="KMZ61313.1"/>
    <property type="molecule type" value="Genomic_DNA"/>
</dbReference>
<dbReference type="PRINTS" id="PR00111">
    <property type="entry name" value="ABHYDROLASE"/>
</dbReference>
<sequence>MVNWVEAQEPILHWLVKRAGLQKQTVELDPNTSITIWCPKEKKEDRPSVVMIHGFAAEGIVTWQFQFGGIAKDYNLYIPDLLFFGGSKTTSKDRSPEFQAECLAKVLESVGVKRCSLVGFSYGGMVSFKLAEARPDLVEAMVISGSVIAMTDSISTETLDRLGFTSSSDLLLPESIKGLKALLSIATHRNLWFPNFLYKDYLEVMFANRKERSELLEGLLISNEKDGKSKTVPSFPQKIQLLWGHEDRIFDIELAKKMKEQLGEKVSFHSIEKGGHLVHLERPCVYTQCIKDFLEQVYKN</sequence>
<evidence type="ECO:0000313" key="3">
    <source>
        <dbReference type="Proteomes" id="UP000036987"/>
    </source>
</evidence>
<dbReference type="AlphaFoldDB" id="A0A0K9NXB1"/>
<reference evidence="3" key="1">
    <citation type="journal article" date="2016" name="Nature">
        <title>The genome of the seagrass Zostera marina reveals angiosperm adaptation to the sea.</title>
        <authorList>
            <person name="Olsen J.L."/>
            <person name="Rouze P."/>
            <person name="Verhelst B."/>
            <person name="Lin Y.-C."/>
            <person name="Bayer T."/>
            <person name="Collen J."/>
            <person name="Dattolo E."/>
            <person name="De Paoli E."/>
            <person name="Dittami S."/>
            <person name="Maumus F."/>
            <person name="Michel G."/>
            <person name="Kersting A."/>
            <person name="Lauritano C."/>
            <person name="Lohaus R."/>
            <person name="Toepel M."/>
            <person name="Tonon T."/>
            <person name="Vanneste K."/>
            <person name="Amirebrahimi M."/>
            <person name="Brakel J."/>
            <person name="Bostroem C."/>
            <person name="Chovatia M."/>
            <person name="Grimwood J."/>
            <person name="Jenkins J.W."/>
            <person name="Jueterbock A."/>
            <person name="Mraz A."/>
            <person name="Stam W.T."/>
            <person name="Tice H."/>
            <person name="Bornberg-Bauer E."/>
            <person name="Green P.J."/>
            <person name="Pearson G.A."/>
            <person name="Procaccini G."/>
            <person name="Duarte C.M."/>
            <person name="Schmutz J."/>
            <person name="Reusch T.B.H."/>
            <person name="Van de Peer Y."/>
        </authorList>
    </citation>
    <scope>NUCLEOTIDE SEQUENCE [LARGE SCALE GENOMIC DNA]</scope>
    <source>
        <strain evidence="3">cv. Finnish</strain>
    </source>
</reference>
<comment type="caution">
    <text evidence="2">The sequence shown here is derived from an EMBL/GenBank/DDBJ whole genome shotgun (WGS) entry which is preliminary data.</text>
</comment>
<keyword evidence="3" id="KW-1185">Reference proteome</keyword>
<accession>A0A0K9NXB1</accession>
<dbReference type="InterPro" id="IPR052370">
    <property type="entry name" value="Meta-cleavage_hydrolase"/>
</dbReference>
<dbReference type="SUPFAM" id="SSF53474">
    <property type="entry name" value="alpha/beta-Hydrolases"/>
    <property type="match status" value="1"/>
</dbReference>
<protein>
    <submittedName>
        <fullName evidence="2">Hydrolase, alpha/beta fold family protein</fullName>
    </submittedName>
</protein>